<evidence type="ECO:0000313" key="10">
    <source>
        <dbReference type="EMBL" id="CAA9336145.1"/>
    </source>
</evidence>
<keyword evidence="4 6" id="KW-0720">Serine protease</keyword>
<feature type="chain" id="PRO_5027117600" evidence="8">
    <location>
        <begin position="32"/>
        <end position="634"/>
    </location>
</feature>
<feature type="signal peptide" evidence="8">
    <location>
        <begin position="1"/>
        <end position="31"/>
    </location>
</feature>
<gene>
    <name evidence="10" type="ORF">AVDCRST_MAG16-1528</name>
</gene>
<protein>
    <submittedName>
        <fullName evidence="10">Alkaline serine protease</fullName>
    </submittedName>
</protein>
<dbReference type="GO" id="GO:0006508">
    <property type="term" value="P:proteolysis"/>
    <property type="evidence" value="ECO:0007669"/>
    <property type="project" value="UniProtKB-KW"/>
</dbReference>
<evidence type="ECO:0000256" key="8">
    <source>
        <dbReference type="SAM" id="SignalP"/>
    </source>
</evidence>
<feature type="active site" description="Charge relay system" evidence="5 6">
    <location>
        <position position="170"/>
    </location>
</feature>
<dbReference type="PANTHER" id="PTHR43806">
    <property type="entry name" value="PEPTIDASE S8"/>
    <property type="match status" value="1"/>
</dbReference>
<comment type="similarity">
    <text evidence="1 6">Belongs to the peptidase S8 family.</text>
</comment>
<dbReference type="InterPro" id="IPR050131">
    <property type="entry name" value="Peptidase_S8_subtilisin-like"/>
</dbReference>
<dbReference type="EMBL" id="CADCUE010000138">
    <property type="protein sequence ID" value="CAA9336145.1"/>
    <property type="molecule type" value="Genomic_DNA"/>
</dbReference>
<name>A0A6J4LMP3_9ACTN</name>
<evidence type="ECO:0000256" key="7">
    <source>
        <dbReference type="SAM" id="MobiDB-lite"/>
    </source>
</evidence>
<evidence type="ECO:0000256" key="3">
    <source>
        <dbReference type="ARBA" id="ARBA00022801"/>
    </source>
</evidence>
<keyword evidence="2 6" id="KW-0645">Protease</keyword>
<feature type="region of interest" description="Disordered" evidence="7">
    <location>
        <begin position="614"/>
        <end position="634"/>
    </location>
</feature>
<dbReference type="PANTHER" id="PTHR43806:SF11">
    <property type="entry name" value="CEREVISIN-RELATED"/>
    <property type="match status" value="1"/>
</dbReference>
<evidence type="ECO:0000256" key="6">
    <source>
        <dbReference type="PROSITE-ProRule" id="PRU01240"/>
    </source>
</evidence>
<proteinExistence type="inferred from homology"/>
<organism evidence="10">
    <name type="scientific">uncultured Frankineae bacterium</name>
    <dbReference type="NCBI Taxonomy" id="437475"/>
    <lineage>
        <taxon>Bacteria</taxon>
        <taxon>Bacillati</taxon>
        <taxon>Actinomycetota</taxon>
        <taxon>Actinomycetes</taxon>
        <taxon>Frankiales</taxon>
        <taxon>environmental samples</taxon>
    </lineage>
</organism>
<reference evidence="10" key="1">
    <citation type="submission" date="2020-02" db="EMBL/GenBank/DDBJ databases">
        <authorList>
            <person name="Meier V. D."/>
        </authorList>
    </citation>
    <scope>NUCLEOTIDE SEQUENCE</scope>
    <source>
        <strain evidence="10">AVDCRST_MAG16</strain>
    </source>
</reference>
<dbReference type="InterPro" id="IPR036852">
    <property type="entry name" value="Peptidase_S8/S53_dom_sf"/>
</dbReference>
<evidence type="ECO:0000256" key="4">
    <source>
        <dbReference type="ARBA" id="ARBA00022825"/>
    </source>
</evidence>
<dbReference type="InterPro" id="IPR015500">
    <property type="entry name" value="Peptidase_S8_subtilisin-rel"/>
</dbReference>
<dbReference type="InterPro" id="IPR000209">
    <property type="entry name" value="Peptidase_S8/S53_dom"/>
</dbReference>
<feature type="domain" description="Peptidase S8/S53" evidence="9">
    <location>
        <begin position="161"/>
        <end position="438"/>
    </location>
</feature>
<dbReference type="PRINTS" id="PR00723">
    <property type="entry name" value="SUBTILISIN"/>
</dbReference>
<dbReference type="CDD" id="cd07487">
    <property type="entry name" value="Peptidases_S8_1"/>
    <property type="match status" value="1"/>
</dbReference>
<evidence type="ECO:0000256" key="5">
    <source>
        <dbReference type="PIRSR" id="PIRSR615500-1"/>
    </source>
</evidence>
<feature type="active site" description="Charge relay system" evidence="5 6">
    <location>
        <position position="397"/>
    </location>
</feature>
<dbReference type="Gene3D" id="3.40.50.200">
    <property type="entry name" value="Peptidase S8/S53 domain"/>
    <property type="match status" value="1"/>
</dbReference>
<accession>A0A6J4LMP3</accession>
<dbReference type="AlphaFoldDB" id="A0A6J4LMP3"/>
<keyword evidence="3 6" id="KW-0378">Hydrolase</keyword>
<sequence>MAHTTLRRAATRTLLGALLVSGLGQALPAAAAPQPVAAAAPAAAPAAARAAAPAQRAHALDPGLALTGPDAKVIVTGGPGVAGAVRRAGGRVLAELPLVDGVSAVAPAASLRALADDASVDAVTADRQGRFVDYAWDESTTASVFTRTTQATASWARGNYGKGVGVAVLDTGVSQMPDLADRLVQGPDLSGEGTTIDSYGHGTVMAGLIAGNGASSATRVGGAYTGVAPAAHVVSVKVAGRNGVVDVSTVLEAMHWISAYRAQYGIRVFNLSWGVASTQSPTVDPINHAVQRLWSEGIVVVVAAGNSGSNAGTITKPGDDPVVLTVGAYNDQGDTDLANDSVPQWSSRGPTAAGLAKPDLVAPGRTLVALRSHGSTIEGNHSKALVSPSYIRGSGTSQAAAVASGTVALLLAARPELTPDQVKGLLMSTALPISGPGRNTQGTGRLQLEAAVQGVAPTTTQSLTASGLGLIDASRGGMRVVTTCNGAQVEIVGEIDVRCQAWDAARWAGTRWTGDSWTGSAWKGSEWTGSAWKGVGWVDASWTGSAWKGGTWSGESWYGSRGWTGDTAVTSPWTGSAWKGSAWTGSAWKEGSWTTGDWTGAEYDEFLTAFWGADPPPGKQVKGERYTPAGKNGR</sequence>
<dbReference type="SUPFAM" id="SSF52743">
    <property type="entry name" value="Subtilisin-like"/>
    <property type="match status" value="1"/>
</dbReference>
<evidence type="ECO:0000256" key="2">
    <source>
        <dbReference type="ARBA" id="ARBA00022670"/>
    </source>
</evidence>
<dbReference type="PROSITE" id="PS51892">
    <property type="entry name" value="SUBTILASE"/>
    <property type="match status" value="1"/>
</dbReference>
<dbReference type="Pfam" id="PF00082">
    <property type="entry name" value="Peptidase_S8"/>
    <property type="match status" value="1"/>
</dbReference>
<keyword evidence="8" id="KW-0732">Signal</keyword>
<evidence type="ECO:0000256" key="1">
    <source>
        <dbReference type="ARBA" id="ARBA00011073"/>
    </source>
</evidence>
<dbReference type="GO" id="GO:0004252">
    <property type="term" value="F:serine-type endopeptidase activity"/>
    <property type="evidence" value="ECO:0007669"/>
    <property type="project" value="UniProtKB-UniRule"/>
</dbReference>
<feature type="active site" description="Charge relay system" evidence="5 6">
    <location>
        <position position="201"/>
    </location>
</feature>
<evidence type="ECO:0000259" key="9">
    <source>
        <dbReference type="Pfam" id="PF00082"/>
    </source>
</evidence>